<dbReference type="Proteomes" id="UP000790787">
    <property type="component" value="Chromosome 8"/>
</dbReference>
<reference evidence="2" key="2">
    <citation type="submission" date="2025-08" db="UniProtKB">
        <authorList>
            <consortium name="RefSeq"/>
        </authorList>
    </citation>
    <scope>IDENTIFICATION</scope>
    <source>
        <tissue evidence="2">Leaf</tissue>
    </source>
</reference>
<gene>
    <name evidence="2" type="primary">LOC142163372</name>
</gene>
<organism evidence="1 2">
    <name type="scientific">Nicotiana tabacum</name>
    <name type="common">Common tobacco</name>
    <dbReference type="NCBI Taxonomy" id="4097"/>
    <lineage>
        <taxon>Eukaryota</taxon>
        <taxon>Viridiplantae</taxon>
        <taxon>Streptophyta</taxon>
        <taxon>Embryophyta</taxon>
        <taxon>Tracheophyta</taxon>
        <taxon>Spermatophyta</taxon>
        <taxon>Magnoliopsida</taxon>
        <taxon>eudicotyledons</taxon>
        <taxon>Gunneridae</taxon>
        <taxon>Pentapetalae</taxon>
        <taxon>asterids</taxon>
        <taxon>lamiids</taxon>
        <taxon>Solanales</taxon>
        <taxon>Solanaceae</taxon>
        <taxon>Nicotianoideae</taxon>
        <taxon>Nicotianeae</taxon>
        <taxon>Nicotiana</taxon>
    </lineage>
</organism>
<dbReference type="RefSeq" id="XP_075076750.1">
    <property type="nucleotide sequence ID" value="XM_075220649.1"/>
</dbReference>
<reference evidence="1" key="1">
    <citation type="journal article" date="2014" name="Nat. Commun.">
        <title>The tobacco genome sequence and its comparison with those of tomato and potato.</title>
        <authorList>
            <person name="Sierro N."/>
            <person name="Battey J.N."/>
            <person name="Ouadi S."/>
            <person name="Bakaher N."/>
            <person name="Bovet L."/>
            <person name="Willig A."/>
            <person name="Goepfert S."/>
            <person name="Peitsch M.C."/>
            <person name="Ivanov N.V."/>
        </authorList>
    </citation>
    <scope>NUCLEOTIDE SEQUENCE [LARGE SCALE GENOMIC DNA]</scope>
</reference>
<accession>A0AC58RVR3</accession>
<evidence type="ECO:0000313" key="1">
    <source>
        <dbReference type="Proteomes" id="UP000790787"/>
    </source>
</evidence>
<evidence type="ECO:0000313" key="2">
    <source>
        <dbReference type="RefSeq" id="XP_075076750.1"/>
    </source>
</evidence>
<proteinExistence type="predicted"/>
<sequence>MIAGLKLAKSLEPKVIEDMYDSLLVVNKVNRAYKVKEDRMRRYLDKLQVTLHQFKEWILQHVLRDENNEADALAYLGSSVDYGESYSGEVVQLMNSVIEEGHTEVNSTSLTWDWRNKYIDYLQKGKLPSDHKKSRAIRAKSARFSLVGGKLYRRSFFGPLARCLGPGETEYVIREVHEGTCENHLGTESFV</sequence>
<name>A0AC58RVR3_TOBAC</name>
<protein>
    <submittedName>
        <fullName evidence="2">Uncharacterized protein LOC142163372</fullName>
    </submittedName>
</protein>
<keyword evidence="1" id="KW-1185">Reference proteome</keyword>